<feature type="transmembrane region" description="Helical" evidence="1">
    <location>
        <begin position="30"/>
        <end position="49"/>
    </location>
</feature>
<accession>A0A0D8Y6W3</accession>
<evidence type="ECO:0000313" key="4">
    <source>
        <dbReference type="Proteomes" id="UP000053766"/>
    </source>
</evidence>
<evidence type="ECO:0000259" key="2">
    <source>
        <dbReference type="Pfam" id="PF04155"/>
    </source>
</evidence>
<gene>
    <name evidence="3" type="ORF">DICVIV_03509</name>
</gene>
<dbReference type="AlphaFoldDB" id="A0A0D8Y6W3"/>
<dbReference type="EMBL" id="KN716209">
    <property type="protein sequence ID" value="KJH50316.1"/>
    <property type="molecule type" value="Genomic_DNA"/>
</dbReference>
<keyword evidence="4" id="KW-1185">Reference proteome</keyword>
<reference evidence="3 4" key="1">
    <citation type="submission" date="2013-11" db="EMBL/GenBank/DDBJ databases">
        <title>Draft genome of the bovine lungworm Dictyocaulus viviparus.</title>
        <authorList>
            <person name="Mitreva M."/>
        </authorList>
    </citation>
    <scope>NUCLEOTIDE SEQUENCE [LARGE SCALE GENOMIC DNA]</scope>
    <source>
        <strain evidence="3 4">HannoverDv2000</strain>
    </source>
</reference>
<dbReference type="Pfam" id="PF04155">
    <property type="entry name" value="Ground-like"/>
    <property type="match status" value="1"/>
</dbReference>
<keyword evidence="1" id="KW-0812">Transmembrane</keyword>
<protein>
    <submittedName>
        <fullName evidence="3">Ground-like domain protein</fullName>
    </submittedName>
</protein>
<evidence type="ECO:0000313" key="3">
    <source>
        <dbReference type="EMBL" id="KJH50316.1"/>
    </source>
</evidence>
<sequence length="176" mass="19785">MTQIPSNRGLMYFYNVVVIAINEIRLDLKMVYVMTASIFLVIILITVNAQQESCYINDSGNKFLWMLRAIGYNSCLTQANEYNAFFLEKLERFPFRKATFKRSTYAAADAAVLKVHRGFTCCNKELEAAMKGAMGGKDLLSAADEIQRLAESTLGGKFETVVALDDFAYKSHFKVG</sequence>
<dbReference type="InterPro" id="IPR007284">
    <property type="entry name" value="Ground-like_dom"/>
</dbReference>
<evidence type="ECO:0000256" key="1">
    <source>
        <dbReference type="SAM" id="Phobius"/>
    </source>
</evidence>
<organism evidence="3 4">
    <name type="scientific">Dictyocaulus viviparus</name>
    <name type="common">Bovine lungworm</name>
    <dbReference type="NCBI Taxonomy" id="29172"/>
    <lineage>
        <taxon>Eukaryota</taxon>
        <taxon>Metazoa</taxon>
        <taxon>Ecdysozoa</taxon>
        <taxon>Nematoda</taxon>
        <taxon>Chromadorea</taxon>
        <taxon>Rhabditida</taxon>
        <taxon>Rhabditina</taxon>
        <taxon>Rhabditomorpha</taxon>
        <taxon>Strongyloidea</taxon>
        <taxon>Metastrongylidae</taxon>
        <taxon>Dictyocaulus</taxon>
    </lineage>
</organism>
<feature type="domain" description="Ground-like" evidence="2">
    <location>
        <begin position="118"/>
        <end position="171"/>
    </location>
</feature>
<keyword evidence="1" id="KW-0472">Membrane</keyword>
<dbReference type="Proteomes" id="UP000053766">
    <property type="component" value="Unassembled WGS sequence"/>
</dbReference>
<proteinExistence type="predicted"/>
<dbReference type="OrthoDB" id="5783997at2759"/>
<reference evidence="4" key="2">
    <citation type="journal article" date="2016" name="Sci. Rep.">
        <title>Dictyocaulus viviparus genome, variome and transcriptome elucidate lungworm biology and support future intervention.</title>
        <authorList>
            <person name="McNulty S.N."/>
            <person name="Strube C."/>
            <person name="Rosa B.A."/>
            <person name="Martin J.C."/>
            <person name="Tyagi R."/>
            <person name="Choi Y.J."/>
            <person name="Wang Q."/>
            <person name="Hallsworth Pepin K."/>
            <person name="Zhang X."/>
            <person name="Ozersky P."/>
            <person name="Wilson R.K."/>
            <person name="Sternberg P.W."/>
            <person name="Gasser R.B."/>
            <person name="Mitreva M."/>
        </authorList>
    </citation>
    <scope>NUCLEOTIDE SEQUENCE [LARGE SCALE GENOMIC DNA]</scope>
    <source>
        <strain evidence="4">HannoverDv2000</strain>
    </source>
</reference>
<name>A0A0D8Y6W3_DICVI</name>
<keyword evidence="1" id="KW-1133">Transmembrane helix</keyword>